<accession>A0A4R9LZK8</accession>
<dbReference type="PANTHER" id="PTHR34075:SF5">
    <property type="entry name" value="BLR3430 PROTEIN"/>
    <property type="match status" value="1"/>
</dbReference>
<dbReference type="AlphaFoldDB" id="A0A4R9LZK8"/>
<protein>
    <recommendedName>
        <fullName evidence="1">ChsH2 C-terminal OB-fold domain-containing protein</fullName>
    </recommendedName>
</protein>
<dbReference type="InterPro" id="IPR052513">
    <property type="entry name" value="Thioester_dehydratase-like"/>
</dbReference>
<evidence type="ECO:0000313" key="2">
    <source>
        <dbReference type="EMBL" id="TGN19864.1"/>
    </source>
</evidence>
<proteinExistence type="predicted"/>
<comment type="caution">
    <text evidence="2">The sequence shown here is derived from an EMBL/GenBank/DDBJ whole genome shotgun (WGS) entry which is preliminary data.</text>
</comment>
<dbReference type="InterPro" id="IPR012340">
    <property type="entry name" value="NA-bd_OB-fold"/>
</dbReference>
<dbReference type="OrthoDB" id="9785144at2"/>
<name>A0A4R9LZK8_9LEPT</name>
<organism evidence="2 3">
    <name type="scientific">Leptospira idonii</name>
    <dbReference type="NCBI Taxonomy" id="1193500"/>
    <lineage>
        <taxon>Bacteria</taxon>
        <taxon>Pseudomonadati</taxon>
        <taxon>Spirochaetota</taxon>
        <taxon>Spirochaetia</taxon>
        <taxon>Leptospirales</taxon>
        <taxon>Leptospiraceae</taxon>
        <taxon>Leptospira</taxon>
    </lineage>
</organism>
<dbReference type="EMBL" id="RQHW01000023">
    <property type="protein sequence ID" value="TGN19864.1"/>
    <property type="molecule type" value="Genomic_DNA"/>
</dbReference>
<evidence type="ECO:0000259" key="1">
    <source>
        <dbReference type="Pfam" id="PF01796"/>
    </source>
</evidence>
<dbReference type="PANTHER" id="PTHR34075">
    <property type="entry name" value="BLR3430 PROTEIN"/>
    <property type="match status" value="1"/>
</dbReference>
<dbReference type="InterPro" id="IPR002878">
    <property type="entry name" value="ChsH2_C"/>
</dbReference>
<reference evidence="2" key="1">
    <citation type="journal article" date="2019" name="PLoS Negl. Trop. Dis.">
        <title>Revisiting the worldwide diversity of Leptospira species in the environment.</title>
        <authorList>
            <person name="Vincent A.T."/>
            <person name="Schiettekatte O."/>
            <person name="Bourhy P."/>
            <person name="Veyrier F.J."/>
            <person name="Picardeau M."/>
        </authorList>
    </citation>
    <scope>NUCLEOTIDE SEQUENCE [LARGE SCALE GENOMIC DNA]</scope>
    <source>
        <strain evidence="2">201300427</strain>
    </source>
</reference>
<dbReference type="Proteomes" id="UP000298058">
    <property type="component" value="Unassembled WGS sequence"/>
</dbReference>
<keyword evidence="3" id="KW-1185">Reference proteome</keyword>
<sequence length="111" mass="12210">MTAISGFHGFHCKDCDLKIAESMFACPSCGSDRIETIFLKEQGKVYTFTVVHVGFGHMAGKTPYVLAIVETEENVKLTTVLEDADVNQIAIGNKVKFKRNDDKIGPVFQPA</sequence>
<gene>
    <name evidence="2" type="ORF">EHS15_06595</name>
</gene>
<evidence type="ECO:0000313" key="3">
    <source>
        <dbReference type="Proteomes" id="UP000298058"/>
    </source>
</evidence>
<feature type="domain" description="ChsH2 C-terminal OB-fold" evidence="1">
    <location>
        <begin position="39"/>
        <end position="96"/>
    </location>
</feature>
<dbReference type="RefSeq" id="WP_135759766.1">
    <property type="nucleotide sequence ID" value="NZ_RQHW01000023.1"/>
</dbReference>
<dbReference type="Pfam" id="PF01796">
    <property type="entry name" value="OB_ChsH2_C"/>
    <property type="match status" value="1"/>
</dbReference>
<dbReference type="SUPFAM" id="SSF50249">
    <property type="entry name" value="Nucleic acid-binding proteins"/>
    <property type="match status" value="1"/>
</dbReference>